<dbReference type="Proteomes" id="UP000249661">
    <property type="component" value="Unassembled WGS sequence"/>
</dbReference>
<proteinExistence type="predicted"/>
<accession>A0ACD1H8J9</accession>
<gene>
    <name evidence="1" type="ORF">BO66DRAFT_401505</name>
</gene>
<sequence>MLNDLLKVMRAEDQSYGLQLLEIIRNDASAEEIRAFIDEILGQEGGDSKVGEEAGCKLEEVRRVIDVEGAGPSFRPKVMDIHYLCDEVPYRVPARPWTTVTEDADLVSHLVSLYFTWDYPFHAFLDRDVFLEHMRRANPQSEFCSPFLVNALLTNACHFSDYSEAYVDPGDVVTKGVDFLAEAERLREEEPVKLSLAYLQGTLLLYERYSMSGKDDLGYRMLHQAIQTGHSLGLIGPRSPSLIPGQLPGDMEISVKRSAWGLFHIDTMRYHTLVIGLFSHSTGGTERSPGSEAPQTPESPPGCSPPLKYTAPSIAQSAARAISALTLLHRREYGVSRAHHFALYAINLALFTLLDPESFDILDQDFLSLASSFSSIASRSPLGRSLFHMFRQTVRARGQGQHLRGSNLVSDELKALFDEESTSPSRWDEYAKGLDKLGTDERYGGLIEGEPSLFEMLDRISKDSSGSFFLGFSSANDSESRTDNTTATTSTDPTTYTNTPSGSGTSGVGGAGGGAGGFISSRSGSSDWSWEIRSNSALPPGLQPQPAPTHAANFPVPSHSLPLPPPLPTTTTIISTASRHPNKRERSEHQHQHQQEQSRSRNRPIARHQSSSSSSHDIAIAGPSRLAGKVAIPRTTSFNNQTQRRRSTRACEPCRLRKIKCEGDKPICRQCADHNVTCTYVEVKRVRDQKKLGSLTSKVGIYEQLLNEVERTADEDTARRIRRALRLRVSDGTTPEEPPPNENEGSESDSSSIGSLNELDTVEEDLNRSDRAVATGFFGKNSEVSWLQKLEDEAELRHLQMEELNEADSNNNASDGQQQMQQLLLVPQPAQKQETPVAAMNYYLDDLDIPVMADVDPYALPPKDVANRLFRFYIESVHPSFNVISKVFFVSQYSQFVIQGNRQIEPGDRWRAVLNMIFAIGSRFCQSVYGKKGGDYDDVVYLNRARKLTLGENVIFEHANLQQIQAEFLVAFYFLSMCQVNRSFKFSSMAFRSAVSLGINLRLENSGTSRAAKEARCRLWWSIYLLEHLLTAITGRVSCVGEGLSATPLPIPFEEEAWNSPEVRPILEDPALQMSRLKLTILQNELEATTTASWLATCAPSPSLFFHLLVDLCSITQAIINKVYSIQGLRDRASQVEQRIRKYDHTLNVWLMKVPAPYRFTVSDQDDTFYIPPDLQRSHQRERVSLAISYYSARITLSRPCLTRSGLKSGSMSPNPTLASSSAQNASHNSSARSQFRNEMARNCVRSACSLLSVLPETPNLPWLVSVTPWWCILHYIMQATTALLLHLSCCPPVLPSTGGEEYVDTTSSAISNHQPPTALADIHTMTREMKKALRWLHHLSFTHTAARRAFRQCYSVVQRIAPSIGIDIRDIPDGRDLPVDEDPFSQKDEEETLARKDDEDPFSQKDEEEILARKDDEDTFPKKDVEDYEPTAMQIDEEPPALEIDGQIDGQME</sequence>
<organism evidence="1 2">
    <name type="scientific">Aspergillus aculeatinus CBS 121060</name>
    <dbReference type="NCBI Taxonomy" id="1448322"/>
    <lineage>
        <taxon>Eukaryota</taxon>
        <taxon>Fungi</taxon>
        <taxon>Dikarya</taxon>
        <taxon>Ascomycota</taxon>
        <taxon>Pezizomycotina</taxon>
        <taxon>Eurotiomycetes</taxon>
        <taxon>Eurotiomycetidae</taxon>
        <taxon>Eurotiales</taxon>
        <taxon>Aspergillaceae</taxon>
        <taxon>Aspergillus</taxon>
        <taxon>Aspergillus subgen. Circumdati</taxon>
    </lineage>
</organism>
<keyword evidence="2" id="KW-1185">Reference proteome</keyword>
<protein>
    <submittedName>
        <fullName evidence="1">Uncharacterized protein</fullName>
    </submittedName>
</protein>
<name>A0ACD1H8J9_9EURO</name>
<evidence type="ECO:0000313" key="1">
    <source>
        <dbReference type="EMBL" id="RAH70131.1"/>
    </source>
</evidence>
<evidence type="ECO:0000313" key="2">
    <source>
        <dbReference type="Proteomes" id="UP000249661"/>
    </source>
</evidence>
<dbReference type="EMBL" id="KZ824956">
    <property type="protein sequence ID" value="RAH70131.1"/>
    <property type="molecule type" value="Genomic_DNA"/>
</dbReference>
<reference evidence="1" key="1">
    <citation type="submission" date="2018-02" db="EMBL/GenBank/DDBJ databases">
        <title>The genomes of Aspergillus section Nigri reveals drivers in fungal speciation.</title>
        <authorList>
            <consortium name="DOE Joint Genome Institute"/>
            <person name="Vesth T.C."/>
            <person name="Nybo J."/>
            <person name="Theobald S."/>
            <person name="Brandl J."/>
            <person name="Frisvad J.C."/>
            <person name="Nielsen K.F."/>
            <person name="Lyhne E.K."/>
            <person name="Kogle M.E."/>
            <person name="Kuo A."/>
            <person name="Riley R."/>
            <person name="Clum A."/>
            <person name="Nolan M."/>
            <person name="Lipzen A."/>
            <person name="Salamov A."/>
            <person name="Henrissat B."/>
            <person name="Wiebenga A."/>
            <person name="De vries R.P."/>
            <person name="Grigoriev I.V."/>
            <person name="Mortensen U.H."/>
            <person name="Andersen M.R."/>
            <person name="Baker S.E."/>
        </authorList>
    </citation>
    <scope>NUCLEOTIDE SEQUENCE</scope>
    <source>
        <strain evidence="1">CBS 121060</strain>
    </source>
</reference>